<comment type="caution">
    <text evidence="8">The sequence shown here is derived from an EMBL/GenBank/DDBJ whole genome shotgun (WGS) entry which is preliminary data.</text>
</comment>
<feature type="compositionally biased region" description="Pro residues" evidence="6">
    <location>
        <begin position="124"/>
        <end position="133"/>
    </location>
</feature>
<feature type="domain" description="RRM" evidence="7">
    <location>
        <begin position="192"/>
        <end position="270"/>
    </location>
</feature>
<evidence type="ECO:0000313" key="9">
    <source>
        <dbReference type="Proteomes" id="UP001491310"/>
    </source>
</evidence>
<dbReference type="InterPro" id="IPR034143">
    <property type="entry name" value="snRNP70_RRM"/>
</dbReference>
<dbReference type="InterPro" id="IPR051183">
    <property type="entry name" value="U1_U11-U12_snRNP_70-35kDa"/>
</dbReference>
<keyword evidence="3" id="KW-0539">Nucleus</keyword>
<feature type="region of interest" description="Disordered" evidence="6">
    <location>
        <begin position="268"/>
        <end position="494"/>
    </location>
</feature>
<sequence length="494" mass="57866">MSKPPLSPVRVHASAMREQAGLHPHASTCGSCEGTLIKRTRLSFIIEGRNAALANKLEAERKLKEGISGHKTGLPKKLLELFEPLPPLASLNDIPKRPPKLPYIGIAQYVDLFAAPGDEEYEPPPEVPRPPSPRRFRNPEMTAQARVDYETKAEKKTRVSTEKIASAKEGIEEGLKIWDPAKDPLAEGDPFKTLFVARVSYDATEKKLKREFEEYGPVKRVRLVTEKDSGKPRGYAFIEFEHKNDMKTAYKMADGRKIEGRRVIVDVERGRTVPNWQPRRLGGGKGGESREPKAPKDPSKRGLLPAPPSAAAALPPPPIVDRDRDRERDREREKERERDREKEREKERERERERAKERAPERSRERDRERERDVVGTPREKERERDRTRDARPEKEREGRDRDRKREREDGERDRDHDRKRERRDENGGDRKHDKVKEEREEGEHRSSRRKEGERREDGERRRDDDKDRHRERDDRSKRHREEGRTHKRERDLV</sequence>
<evidence type="ECO:0000313" key="8">
    <source>
        <dbReference type="EMBL" id="KAK9909145.1"/>
    </source>
</evidence>
<keyword evidence="2 5" id="KW-0694">RNA-binding</keyword>
<dbReference type="EMBL" id="JALJOT010000007">
    <property type="protein sequence ID" value="KAK9909145.1"/>
    <property type="molecule type" value="Genomic_DNA"/>
</dbReference>
<comment type="subcellular location">
    <subcellularLocation>
        <location evidence="1">Nucleus</location>
    </subcellularLocation>
</comment>
<evidence type="ECO:0000256" key="6">
    <source>
        <dbReference type="SAM" id="MobiDB-lite"/>
    </source>
</evidence>
<dbReference type="PANTHER" id="PTHR13952">
    <property type="entry name" value="U1 SMALL NUCLEAR RIBONUCLEOPROTEIN 70 KD"/>
    <property type="match status" value="1"/>
</dbReference>
<reference evidence="8 9" key="1">
    <citation type="journal article" date="2024" name="Nat. Commun.">
        <title>Phylogenomics reveals the evolutionary origins of lichenization in chlorophyte algae.</title>
        <authorList>
            <person name="Puginier C."/>
            <person name="Libourel C."/>
            <person name="Otte J."/>
            <person name="Skaloud P."/>
            <person name="Haon M."/>
            <person name="Grisel S."/>
            <person name="Petersen M."/>
            <person name="Berrin J.G."/>
            <person name="Delaux P.M."/>
            <person name="Dal Grande F."/>
            <person name="Keller J."/>
        </authorList>
    </citation>
    <scope>NUCLEOTIDE SEQUENCE [LARGE SCALE GENOMIC DNA]</scope>
    <source>
        <strain evidence="8 9">SAG 216-7</strain>
    </source>
</reference>
<dbReference type="InterPro" id="IPR022023">
    <property type="entry name" value="U1snRNP70_N"/>
</dbReference>
<gene>
    <name evidence="8" type="ORF">WJX75_007844</name>
</gene>
<feature type="compositionally biased region" description="Basic and acidic residues" evidence="6">
    <location>
        <begin position="320"/>
        <end position="494"/>
    </location>
</feature>
<dbReference type="InterPro" id="IPR035979">
    <property type="entry name" value="RBD_domain_sf"/>
</dbReference>
<evidence type="ECO:0000256" key="1">
    <source>
        <dbReference type="ARBA" id="ARBA00004123"/>
    </source>
</evidence>
<feature type="compositionally biased region" description="Basic and acidic residues" evidence="6">
    <location>
        <begin position="287"/>
        <end position="300"/>
    </location>
</feature>
<dbReference type="InterPro" id="IPR012677">
    <property type="entry name" value="Nucleotide-bd_a/b_plait_sf"/>
</dbReference>
<evidence type="ECO:0000256" key="2">
    <source>
        <dbReference type="ARBA" id="ARBA00022884"/>
    </source>
</evidence>
<evidence type="ECO:0000256" key="5">
    <source>
        <dbReference type="PROSITE-ProRule" id="PRU00176"/>
    </source>
</evidence>
<name>A0ABR2YQT9_9CHLO</name>
<keyword evidence="9" id="KW-1185">Reference proteome</keyword>
<organism evidence="8 9">
    <name type="scientific">Coccomyxa subellipsoidea</name>
    <dbReference type="NCBI Taxonomy" id="248742"/>
    <lineage>
        <taxon>Eukaryota</taxon>
        <taxon>Viridiplantae</taxon>
        <taxon>Chlorophyta</taxon>
        <taxon>core chlorophytes</taxon>
        <taxon>Trebouxiophyceae</taxon>
        <taxon>Trebouxiophyceae incertae sedis</taxon>
        <taxon>Coccomyxaceae</taxon>
        <taxon>Coccomyxa</taxon>
    </lineage>
</organism>
<dbReference type="Pfam" id="PF00076">
    <property type="entry name" value="RRM_1"/>
    <property type="match status" value="1"/>
</dbReference>
<evidence type="ECO:0000259" key="7">
    <source>
        <dbReference type="PROSITE" id="PS50102"/>
    </source>
</evidence>
<dbReference type="Proteomes" id="UP001491310">
    <property type="component" value="Unassembled WGS sequence"/>
</dbReference>
<dbReference type="PANTHER" id="PTHR13952:SF5">
    <property type="entry name" value="U1 SMALL NUCLEAR RIBONUCLEOPROTEIN 70 KDA"/>
    <property type="match status" value="1"/>
</dbReference>
<feature type="region of interest" description="Disordered" evidence="6">
    <location>
        <begin position="117"/>
        <end position="137"/>
    </location>
</feature>
<keyword evidence="4" id="KW-0687">Ribonucleoprotein</keyword>
<evidence type="ECO:0000256" key="4">
    <source>
        <dbReference type="ARBA" id="ARBA00023274"/>
    </source>
</evidence>
<dbReference type="Pfam" id="PF12220">
    <property type="entry name" value="U1snRNP70_N"/>
    <property type="match status" value="1"/>
</dbReference>
<dbReference type="InterPro" id="IPR000504">
    <property type="entry name" value="RRM_dom"/>
</dbReference>
<dbReference type="Gene3D" id="3.30.70.330">
    <property type="match status" value="1"/>
</dbReference>
<dbReference type="SUPFAM" id="SSF54928">
    <property type="entry name" value="RNA-binding domain, RBD"/>
    <property type="match status" value="1"/>
</dbReference>
<dbReference type="PROSITE" id="PS50102">
    <property type="entry name" value="RRM"/>
    <property type="match status" value="1"/>
</dbReference>
<protein>
    <recommendedName>
        <fullName evidence="7">RRM domain-containing protein</fullName>
    </recommendedName>
</protein>
<dbReference type="SMART" id="SM00360">
    <property type="entry name" value="RRM"/>
    <property type="match status" value="1"/>
</dbReference>
<proteinExistence type="predicted"/>
<dbReference type="CDD" id="cd12236">
    <property type="entry name" value="RRM_snRNP70"/>
    <property type="match status" value="1"/>
</dbReference>
<evidence type="ECO:0000256" key="3">
    <source>
        <dbReference type="ARBA" id="ARBA00023242"/>
    </source>
</evidence>
<accession>A0ABR2YQT9</accession>